<evidence type="ECO:0000313" key="4">
    <source>
        <dbReference type="EMBL" id="CAB4202293.1"/>
    </source>
</evidence>
<evidence type="ECO:0000313" key="1">
    <source>
        <dbReference type="EMBL" id="CAB4172556.1"/>
    </source>
</evidence>
<dbReference type="EMBL" id="LR796887">
    <property type="protein sequence ID" value="CAB4172556.1"/>
    <property type="molecule type" value="Genomic_DNA"/>
</dbReference>
<dbReference type="EMBL" id="LR798407">
    <property type="protein sequence ID" value="CAB5229686.1"/>
    <property type="molecule type" value="Genomic_DNA"/>
</dbReference>
<reference evidence="3" key="1">
    <citation type="submission" date="2020-05" db="EMBL/GenBank/DDBJ databases">
        <authorList>
            <person name="Chiriac C."/>
            <person name="Salcher M."/>
            <person name="Ghai R."/>
            <person name="Kavagutti S V."/>
        </authorList>
    </citation>
    <scope>NUCLEOTIDE SEQUENCE</scope>
</reference>
<evidence type="ECO:0000313" key="5">
    <source>
        <dbReference type="EMBL" id="CAB4214984.1"/>
    </source>
</evidence>
<proteinExistence type="predicted"/>
<evidence type="ECO:0000313" key="2">
    <source>
        <dbReference type="EMBL" id="CAB4178556.1"/>
    </source>
</evidence>
<accession>A0A6J5QW94</accession>
<gene>
    <name evidence="2" type="ORF">UFOVP1018_12</name>
    <name evidence="3" type="ORF">UFOVP1105_13</name>
    <name evidence="4" type="ORF">UFOVP1372_3</name>
    <name evidence="5" type="ORF">UFOVP1470_14</name>
    <name evidence="6" type="ORF">UFOVP1557_3</name>
    <name evidence="1" type="ORF">UFOVP939_12</name>
</gene>
<dbReference type="Pfam" id="PF17236">
    <property type="entry name" value="SU10_MCP"/>
    <property type="match status" value="1"/>
</dbReference>
<dbReference type="EMBL" id="LR797419">
    <property type="protein sequence ID" value="CAB4214984.1"/>
    <property type="molecule type" value="Genomic_DNA"/>
</dbReference>
<dbReference type="EMBL" id="LR797054">
    <property type="protein sequence ID" value="CAB4183874.1"/>
    <property type="molecule type" value="Genomic_DNA"/>
</dbReference>
<evidence type="ECO:0000313" key="6">
    <source>
        <dbReference type="EMBL" id="CAB5229686.1"/>
    </source>
</evidence>
<name>A0A6J5QW94_9CAUD</name>
<dbReference type="EMBL" id="LR796966">
    <property type="protein sequence ID" value="CAB4178556.1"/>
    <property type="molecule type" value="Genomic_DNA"/>
</dbReference>
<dbReference type="InterPro" id="IPR035198">
    <property type="entry name" value="SU10_MCP"/>
</dbReference>
<evidence type="ECO:0000313" key="3">
    <source>
        <dbReference type="EMBL" id="CAB4183874.1"/>
    </source>
</evidence>
<dbReference type="EMBL" id="LR797319">
    <property type="protein sequence ID" value="CAB4202293.1"/>
    <property type="molecule type" value="Genomic_DNA"/>
</dbReference>
<protein>
    <submittedName>
        <fullName evidence="3">Uncharacterized protein</fullName>
    </submittedName>
</protein>
<organism evidence="3">
    <name type="scientific">uncultured Caudovirales phage</name>
    <dbReference type="NCBI Taxonomy" id="2100421"/>
    <lineage>
        <taxon>Viruses</taxon>
        <taxon>Duplodnaviria</taxon>
        <taxon>Heunggongvirae</taxon>
        <taxon>Uroviricota</taxon>
        <taxon>Caudoviricetes</taxon>
        <taxon>Peduoviridae</taxon>
        <taxon>Maltschvirus</taxon>
        <taxon>Maltschvirus maltsch</taxon>
    </lineage>
</organism>
<sequence length="322" mass="33900">MTVPTNLYQKASLKGNREDLMDKIFNTSPSETPITSAMGRVTAVTDFHEWQTDVLAAASASNKMIDGDDAAQDAQVATVRIGNHLQIFNKSIGVSRRANIVKKAGRTLEMPYLKGKAMLELKRNIEAMVLSATQVAIAATTSVAGQSGGLGVQAVSNPLHNGAGATATWTSGAPTVAITAGTDRTFTKALLDTACQNIYTTSGQFAEMLVVSPNHKGLFSAFASIAQNRFEVKGKQQGVVVGGAEVYMSDFGAISVVPHYLLASATTAYVLNTDYLDLAFLDGFKTVDLAKTGDSDKVLITADCCLAVRAPTAQAKIANLTA</sequence>